<accession>A0A1I7X830</accession>
<dbReference type="WBParaSite" id="Hba_13739">
    <property type="protein sequence ID" value="Hba_13739"/>
    <property type="gene ID" value="Hba_13739"/>
</dbReference>
<evidence type="ECO:0000313" key="2">
    <source>
        <dbReference type="WBParaSite" id="Hba_13739"/>
    </source>
</evidence>
<name>A0A1I7X830_HETBA</name>
<dbReference type="Proteomes" id="UP000095283">
    <property type="component" value="Unplaced"/>
</dbReference>
<dbReference type="AlphaFoldDB" id="A0A1I7X830"/>
<keyword evidence="1" id="KW-1185">Reference proteome</keyword>
<proteinExistence type="predicted"/>
<evidence type="ECO:0000313" key="1">
    <source>
        <dbReference type="Proteomes" id="UP000095283"/>
    </source>
</evidence>
<protein>
    <submittedName>
        <fullName evidence="2">Matrix protein</fullName>
    </submittedName>
</protein>
<sequence>MAPAIESGIKKETAALMTMDKIKEASLRIDEVESELCRGISLHHTIKSMKVTYALVAKKTYLNDRTFNTLEYKLFFSYFMPGFTRGILELATPSSQPLLIMQQVRTIDGEQKLKSGKLPYYKMNSFPNVLTLKCSQVPTSKRFNST</sequence>
<organism evidence="1 2">
    <name type="scientific">Heterorhabditis bacteriophora</name>
    <name type="common">Entomopathogenic nematode worm</name>
    <dbReference type="NCBI Taxonomy" id="37862"/>
    <lineage>
        <taxon>Eukaryota</taxon>
        <taxon>Metazoa</taxon>
        <taxon>Ecdysozoa</taxon>
        <taxon>Nematoda</taxon>
        <taxon>Chromadorea</taxon>
        <taxon>Rhabditida</taxon>
        <taxon>Rhabditina</taxon>
        <taxon>Rhabditomorpha</taxon>
        <taxon>Strongyloidea</taxon>
        <taxon>Heterorhabditidae</taxon>
        <taxon>Heterorhabditis</taxon>
    </lineage>
</organism>
<reference evidence="2" key="1">
    <citation type="submission" date="2016-11" db="UniProtKB">
        <authorList>
            <consortium name="WormBaseParasite"/>
        </authorList>
    </citation>
    <scope>IDENTIFICATION</scope>
</reference>